<evidence type="ECO:0000256" key="3">
    <source>
        <dbReference type="ARBA" id="ARBA00001956"/>
    </source>
</evidence>
<evidence type="ECO:0000259" key="20">
    <source>
        <dbReference type="PROSITE" id="PS50970"/>
    </source>
</evidence>
<evidence type="ECO:0000256" key="9">
    <source>
        <dbReference type="ARBA" id="ARBA00022605"/>
    </source>
</evidence>
<keyword evidence="8 19" id="KW-0489">Methyltransferase</keyword>
<evidence type="ECO:0000256" key="7">
    <source>
        <dbReference type="ARBA" id="ARBA00013998"/>
    </source>
</evidence>
<dbReference type="GO" id="GO:0031419">
    <property type="term" value="F:cobalamin binding"/>
    <property type="evidence" value="ECO:0007669"/>
    <property type="project" value="UniProtKB-KW"/>
</dbReference>
<dbReference type="Pfam" id="PF02574">
    <property type="entry name" value="S-methyl_trans"/>
    <property type="match status" value="1"/>
</dbReference>
<protein>
    <recommendedName>
        <fullName evidence="7">Methionine synthase</fullName>
        <ecNumber evidence="6">2.1.1.13</ecNumber>
    </recommendedName>
    <alternativeName>
        <fullName evidence="18">5-methyltetrahydrofolate--homocysteine methyltransferase</fullName>
    </alternativeName>
</protein>
<evidence type="ECO:0000256" key="8">
    <source>
        <dbReference type="ARBA" id="ARBA00022603"/>
    </source>
</evidence>
<evidence type="ECO:0000256" key="16">
    <source>
        <dbReference type="ARBA" id="ARBA00023285"/>
    </source>
</evidence>
<reference evidence="24 25" key="1">
    <citation type="submission" date="2017-04" db="EMBL/GenBank/DDBJ databases">
        <authorList>
            <person name="Afonso C.L."/>
            <person name="Miller P.J."/>
            <person name="Scott M.A."/>
            <person name="Spackman E."/>
            <person name="Goraichik I."/>
            <person name="Dimitrov K.M."/>
            <person name="Suarez D.L."/>
            <person name="Swayne D.E."/>
        </authorList>
    </citation>
    <scope>NUCLEOTIDE SEQUENCE [LARGE SCALE GENOMIC DNA]</scope>
    <source>
        <strain evidence="24 25">DSM 12816</strain>
    </source>
</reference>
<dbReference type="UniPathway" id="UPA00051">
    <property type="reaction ID" value="UER00081"/>
</dbReference>
<dbReference type="Gene3D" id="3.40.50.280">
    <property type="entry name" value="Cobalamin-binding domain"/>
    <property type="match status" value="1"/>
</dbReference>
<dbReference type="SUPFAM" id="SSF47644">
    <property type="entry name" value="Methionine synthase domain"/>
    <property type="match status" value="1"/>
</dbReference>
<evidence type="ECO:0000256" key="15">
    <source>
        <dbReference type="ARBA" id="ARBA00023167"/>
    </source>
</evidence>
<dbReference type="Pfam" id="PF02310">
    <property type="entry name" value="B12-binding"/>
    <property type="match status" value="1"/>
</dbReference>
<evidence type="ECO:0000256" key="14">
    <source>
        <dbReference type="ARBA" id="ARBA00022833"/>
    </source>
</evidence>
<dbReference type="SMART" id="SM01018">
    <property type="entry name" value="B12-binding_2"/>
    <property type="match status" value="1"/>
</dbReference>
<dbReference type="Pfam" id="PF02607">
    <property type="entry name" value="B12-binding_2"/>
    <property type="match status" value="1"/>
</dbReference>
<comment type="cofactor">
    <cofactor evidence="2 19">
        <name>Zn(2+)</name>
        <dbReference type="ChEBI" id="CHEBI:29105"/>
    </cofactor>
</comment>
<keyword evidence="13 19" id="KW-0479">Metal-binding</keyword>
<dbReference type="GO" id="GO:0032259">
    <property type="term" value="P:methylation"/>
    <property type="evidence" value="ECO:0007669"/>
    <property type="project" value="UniProtKB-KW"/>
</dbReference>
<evidence type="ECO:0000256" key="17">
    <source>
        <dbReference type="ARBA" id="ARBA00025552"/>
    </source>
</evidence>
<accession>A0A1W1YZV1</accession>
<dbReference type="PIRSF" id="PIRSF037472">
    <property type="entry name" value="DHPS_mtfrase"/>
    <property type="match status" value="1"/>
</dbReference>
<dbReference type="InterPro" id="IPR036594">
    <property type="entry name" value="Meth_synthase_dom"/>
</dbReference>
<organism evidence="24 25">
    <name type="scientific">Papillibacter cinnamivorans DSM 12816</name>
    <dbReference type="NCBI Taxonomy" id="1122930"/>
    <lineage>
        <taxon>Bacteria</taxon>
        <taxon>Bacillati</taxon>
        <taxon>Bacillota</taxon>
        <taxon>Clostridia</taxon>
        <taxon>Eubacteriales</taxon>
        <taxon>Oscillospiraceae</taxon>
        <taxon>Papillibacter</taxon>
    </lineage>
</organism>
<dbReference type="RefSeq" id="WP_278308989.1">
    <property type="nucleotide sequence ID" value="NZ_FWXW01000001.1"/>
</dbReference>
<keyword evidence="15" id="KW-0486">Methionine biosynthesis</keyword>
<dbReference type="InterPro" id="IPR036589">
    <property type="entry name" value="HCY_dom_sf"/>
</dbReference>
<evidence type="ECO:0000256" key="10">
    <source>
        <dbReference type="ARBA" id="ARBA00022628"/>
    </source>
</evidence>
<evidence type="ECO:0000256" key="6">
    <source>
        <dbReference type="ARBA" id="ARBA00012032"/>
    </source>
</evidence>
<keyword evidence="25" id="KW-1185">Reference proteome</keyword>
<dbReference type="Proteomes" id="UP000192790">
    <property type="component" value="Unassembled WGS sequence"/>
</dbReference>
<feature type="binding site" evidence="19">
    <location>
        <position position="203"/>
    </location>
    <ligand>
        <name>Zn(2+)</name>
        <dbReference type="ChEBI" id="CHEBI:29105"/>
    </ligand>
</feature>
<dbReference type="PANTHER" id="PTHR45833:SF1">
    <property type="entry name" value="METHIONINE SYNTHASE"/>
    <property type="match status" value="1"/>
</dbReference>
<dbReference type="Gene3D" id="3.20.20.20">
    <property type="entry name" value="Dihydropteroate synthase-like"/>
    <property type="match status" value="1"/>
</dbReference>
<dbReference type="AlphaFoldDB" id="A0A1W1YZV1"/>
<evidence type="ECO:0000256" key="1">
    <source>
        <dbReference type="ARBA" id="ARBA00001700"/>
    </source>
</evidence>
<dbReference type="NCBIfam" id="NF005719">
    <property type="entry name" value="PRK07535.1"/>
    <property type="match status" value="1"/>
</dbReference>
<feature type="binding site" evidence="19">
    <location>
        <position position="267"/>
    </location>
    <ligand>
        <name>Zn(2+)</name>
        <dbReference type="ChEBI" id="CHEBI:29105"/>
    </ligand>
</feature>
<dbReference type="GO" id="GO:0050667">
    <property type="term" value="P:homocysteine metabolic process"/>
    <property type="evidence" value="ECO:0007669"/>
    <property type="project" value="TreeGrafter"/>
</dbReference>
<dbReference type="InterPro" id="IPR000489">
    <property type="entry name" value="Pterin-binding_dom"/>
</dbReference>
<dbReference type="InterPro" id="IPR003726">
    <property type="entry name" value="HCY_dom"/>
</dbReference>
<dbReference type="GO" id="GO:0005829">
    <property type="term" value="C:cytosol"/>
    <property type="evidence" value="ECO:0007669"/>
    <property type="project" value="TreeGrafter"/>
</dbReference>
<dbReference type="GO" id="GO:0046872">
    <property type="term" value="F:metal ion binding"/>
    <property type="evidence" value="ECO:0007669"/>
    <property type="project" value="UniProtKB-KW"/>
</dbReference>
<evidence type="ECO:0000259" key="23">
    <source>
        <dbReference type="PROSITE" id="PS51337"/>
    </source>
</evidence>
<dbReference type="InterPro" id="IPR003759">
    <property type="entry name" value="Cbl-bd_cap"/>
</dbReference>
<comment type="catalytic activity">
    <reaction evidence="1">
        <text>(6S)-5-methyl-5,6,7,8-tetrahydrofolate + L-homocysteine = (6S)-5,6,7,8-tetrahydrofolate + L-methionine</text>
        <dbReference type="Rhea" id="RHEA:11172"/>
        <dbReference type="ChEBI" id="CHEBI:18608"/>
        <dbReference type="ChEBI" id="CHEBI:57453"/>
        <dbReference type="ChEBI" id="CHEBI:57844"/>
        <dbReference type="ChEBI" id="CHEBI:58199"/>
        <dbReference type="EC" id="2.1.1.13"/>
    </reaction>
</comment>
<keyword evidence="11 19" id="KW-0808">Transferase</keyword>
<gene>
    <name evidence="24" type="ORF">SAMN02745168_0790</name>
</gene>
<dbReference type="EC" id="2.1.1.13" evidence="6"/>
<keyword evidence="14 19" id="KW-0862">Zinc</keyword>
<dbReference type="InterPro" id="IPR011005">
    <property type="entry name" value="Dihydropteroate_synth-like_sf"/>
</dbReference>
<dbReference type="SUPFAM" id="SSF82282">
    <property type="entry name" value="Homocysteine S-methyltransferase"/>
    <property type="match status" value="1"/>
</dbReference>
<feature type="domain" description="Hcy-binding" evidence="20">
    <location>
        <begin position="1"/>
        <end position="281"/>
    </location>
</feature>
<keyword evidence="12" id="KW-0949">S-adenosyl-L-methionine</keyword>
<dbReference type="Pfam" id="PF00809">
    <property type="entry name" value="Pterin_bind"/>
    <property type="match status" value="1"/>
</dbReference>
<comment type="pathway">
    <text evidence="4">Amino-acid biosynthesis; L-methionine biosynthesis via de novo pathway; L-methionine from L-homocysteine (MetH route): step 1/1.</text>
</comment>
<proteinExistence type="inferred from homology"/>
<dbReference type="InterPro" id="IPR036724">
    <property type="entry name" value="Cobalamin-bd_sf"/>
</dbReference>
<feature type="binding site" evidence="19">
    <location>
        <position position="266"/>
    </location>
    <ligand>
        <name>Zn(2+)</name>
        <dbReference type="ChEBI" id="CHEBI:29105"/>
    </ligand>
</feature>
<evidence type="ECO:0000259" key="22">
    <source>
        <dbReference type="PROSITE" id="PS51332"/>
    </source>
</evidence>
<comment type="cofactor">
    <cofactor evidence="3">
        <name>methylcob(III)alamin</name>
        <dbReference type="ChEBI" id="CHEBI:28115"/>
    </cofactor>
</comment>
<comment type="function">
    <text evidence="17">Catalyzes the transfer of a methyl group from methyl-cobalamin to homocysteine, yielding enzyme-bound cob(I)alamin and methionine. Subsequently, remethylates the cofactor using methyltetrahydrofolate.</text>
</comment>
<evidence type="ECO:0000256" key="11">
    <source>
        <dbReference type="ARBA" id="ARBA00022679"/>
    </source>
</evidence>
<dbReference type="GO" id="GO:0046653">
    <property type="term" value="P:tetrahydrofolate metabolic process"/>
    <property type="evidence" value="ECO:0007669"/>
    <property type="project" value="TreeGrafter"/>
</dbReference>
<dbReference type="InterPro" id="IPR050554">
    <property type="entry name" value="Met_Synthase/Corrinoid"/>
</dbReference>
<evidence type="ECO:0000313" key="24">
    <source>
        <dbReference type="EMBL" id="SMC41351.1"/>
    </source>
</evidence>
<evidence type="ECO:0000256" key="12">
    <source>
        <dbReference type="ARBA" id="ARBA00022691"/>
    </source>
</evidence>
<evidence type="ECO:0000256" key="13">
    <source>
        <dbReference type="ARBA" id="ARBA00022723"/>
    </source>
</evidence>
<dbReference type="PANTHER" id="PTHR45833">
    <property type="entry name" value="METHIONINE SYNTHASE"/>
    <property type="match status" value="1"/>
</dbReference>
<feature type="domain" description="B12-binding N-terminal" evidence="23">
    <location>
        <begin position="573"/>
        <end position="666"/>
    </location>
</feature>
<dbReference type="GO" id="GO:0008705">
    <property type="term" value="F:methionine synthase activity"/>
    <property type="evidence" value="ECO:0007669"/>
    <property type="project" value="UniProtKB-EC"/>
</dbReference>
<evidence type="ECO:0000313" key="25">
    <source>
        <dbReference type="Proteomes" id="UP000192790"/>
    </source>
</evidence>
<evidence type="ECO:0000259" key="21">
    <source>
        <dbReference type="PROSITE" id="PS50972"/>
    </source>
</evidence>
<evidence type="ECO:0000256" key="5">
    <source>
        <dbReference type="ARBA" id="ARBA00010398"/>
    </source>
</evidence>
<comment type="similarity">
    <text evidence="5">Belongs to the vitamin-B12 dependent methionine synthase family.</text>
</comment>
<evidence type="ECO:0000256" key="19">
    <source>
        <dbReference type="PROSITE-ProRule" id="PRU00333"/>
    </source>
</evidence>
<dbReference type="InterPro" id="IPR006158">
    <property type="entry name" value="Cobalamin-bd"/>
</dbReference>
<name>A0A1W1YZV1_9FIRM</name>
<dbReference type="PROSITE" id="PS50972">
    <property type="entry name" value="PTERIN_BINDING"/>
    <property type="match status" value="1"/>
</dbReference>
<dbReference type="PROSITE" id="PS50970">
    <property type="entry name" value="HCY"/>
    <property type="match status" value="1"/>
</dbReference>
<feature type="domain" description="B12-binding" evidence="22">
    <location>
        <begin position="668"/>
        <end position="788"/>
    </location>
</feature>
<evidence type="ECO:0000256" key="18">
    <source>
        <dbReference type="ARBA" id="ARBA00031040"/>
    </source>
</evidence>
<keyword evidence="16" id="KW-0170">Cobalt</keyword>
<dbReference type="PROSITE" id="PS51337">
    <property type="entry name" value="B12_BINDING_NTER"/>
    <property type="match status" value="1"/>
</dbReference>
<dbReference type="SUPFAM" id="SSF51717">
    <property type="entry name" value="Dihydropteroate synthetase-like"/>
    <property type="match status" value="1"/>
</dbReference>
<dbReference type="EMBL" id="FWXW01000001">
    <property type="protein sequence ID" value="SMC41351.1"/>
    <property type="molecule type" value="Genomic_DNA"/>
</dbReference>
<evidence type="ECO:0000256" key="2">
    <source>
        <dbReference type="ARBA" id="ARBA00001947"/>
    </source>
</evidence>
<dbReference type="SUPFAM" id="SSF52242">
    <property type="entry name" value="Cobalamin (vitamin B12)-binding domain"/>
    <property type="match status" value="1"/>
</dbReference>
<dbReference type="Gene3D" id="1.10.1240.10">
    <property type="entry name" value="Methionine synthase domain"/>
    <property type="match status" value="1"/>
</dbReference>
<dbReference type="STRING" id="1122930.SAMN02745168_0790"/>
<sequence>MGTWHLNKDFIFLDGAMGTMLQKLGMELGERPELLCLTQEAKITEIHRLYLEAGSDILYTNTFGASPYKLEGTGAASEEVISKAVELARRACRGTKALVALDIGPIGALLEPAGTLNFQDAYQMFRRQMAAGAAAGANLIVIETMADLYEMKAAVLAAKESTRLPVFATMTFEENRRTFSGCSVSAMAAVLEGLGVDAMGINCSLGPHEIYPIARELSGYTSLPLIVKANAGLPDPVTGEYAILPEEFAREMRRYAELGVTIVGGCCGTTPEYIRKLKEAFAGAAPAARQPVSGSILCTPTRTVSIDGVRVIGERINPTGKPRFQQALREGDLNYIVSQGVSQAEAGADILDVNVGLPDIDEPKVMETVVKSLQSVLDLPLQIDSSDPLAIEAGLRACNGKAAVNSVNGDRKVLGKVLPIVKKYGAAVVGLTLDEKGIPATAEERFAIAERILAEALRHGIRKEDVYIDCLTMTVSARQADAAETLRAVSMVREKLGLHTVLGVSNISFGLPRRELINRSFLTLAMGRGLTLPILNPNSREMMDTVAAFRLLSGEDKDSKEYIARFSGSETVQAAPEEALAPGESLEYAISRGLKDETRQAVKSLLSSTDGLTIVNEHLIPALDRVGDRFERGEIFLPQLIHSAAAAQQAFEEIKTVLSKAGGAPMSKGKIVLATVRGDIHDIGKNIVKIILENYGYKIIDLGRDVEPNLVAKTAIKEGAGLVGLSALMTTTLKSMEETITILRKSGHGCKIMVGGAVLTPEYAARIGADYYAKDAKQAADIAKEVLG</sequence>
<dbReference type="InterPro" id="IPR017215">
    <property type="entry name" value="MetH_bac"/>
</dbReference>
<evidence type="ECO:0000256" key="4">
    <source>
        <dbReference type="ARBA" id="ARBA00005178"/>
    </source>
</evidence>
<keyword evidence="9" id="KW-0028">Amino-acid biosynthesis</keyword>
<dbReference type="Gene3D" id="3.20.20.330">
    <property type="entry name" value="Homocysteine-binding-like domain"/>
    <property type="match status" value="1"/>
</dbReference>
<dbReference type="PROSITE" id="PS51332">
    <property type="entry name" value="B12_BINDING"/>
    <property type="match status" value="1"/>
</dbReference>
<keyword evidence="10" id="KW-0846">Cobalamin</keyword>
<feature type="domain" description="Pterin-binding" evidence="21">
    <location>
        <begin position="309"/>
        <end position="553"/>
    </location>
</feature>